<dbReference type="SMART" id="SM00891">
    <property type="entry name" value="ERCC4"/>
    <property type="match status" value="1"/>
</dbReference>
<dbReference type="InterPro" id="IPR006167">
    <property type="entry name" value="XPF"/>
</dbReference>
<evidence type="ECO:0000256" key="1">
    <source>
        <dbReference type="ARBA" id="ARBA00004123"/>
    </source>
</evidence>
<dbReference type="CDD" id="cd20078">
    <property type="entry name" value="XPF_nuclease_XPF_euk"/>
    <property type="match status" value="1"/>
</dbReference>
<evidence type="ECO:0000256" key="3">
    <source>
        <dbReference type="ARBA" id="ARBA00022722"/>
    </source>
</evidence>
<dbReference type="InterPro" id="IPR011335">
    <property type="entry name" value="Restrct_endonuc-II-like"/>
</dbReference>
<dbReference type="HOGENOM" id="CLU_002265_2_0_1"/>
<dbReference type="EMBL" id="KB822720">
    <property type="protein sequence ID" value="ETN40204.1"/>
    <property type="molecule type" value="Genomic_DNA"/>
</dbReference>
<keyword evidence="5" id="KW-0227">DNA damage</keyword>
<dbReference type="InParanoid" id="W2RWY0"/>
<evidence type="ECO:0000256" key="9">
    <source>
        <dbReference type="ARBA" id="ARBA00023242"/>
    </source>
</evidence>
<keyword evidence="8" id="KW-0234">DNA repair</keyword>
<dbReference type="SUPFAM" id="SSF47781">
    <property type="entry name" value="RuvA domain 2-like"/>
    <property type="match status" value="1"/>
</dbReference>
<name>W2RWY0_CYPE1</name>
<dbReference type="AlphaFoldDB" id="W2RWY0"/>
<dbReference type="Gene3D" id="3.40.50.10130">
    <property type="match status" value="1"/>
</dbReference>
<dbReference type="OrthoDB" id="361020at2759"/>
<dbReference type="STRING" id="1220924.W2RWY0"/>
<gene>
    <name evidence="12" type="ORF">HMPREF1541_04480</name>
</gene>
<evidence type="ECO:0000256" key="10">
    <source>
        <dbReference type="SAM" id="MobiDB-lite"/>
    </source>
</evidence>
<sequence length="955" mass="106891">MPAASASAPIKLSLPLQFQQDIYNLLRNEDALVVLARGLGLLKIVTNLLHSYDAAGNSLVIVVGAEDQENDWIGEALAEHYAISRAPHARGLRVINTDKATVSAREKIYSEGGVVSVTSRILIVDLLSKLLDPETVTGLIVMHAEKVITTSSEAFIVRVFRQYNKIGFVKAFTDAPEPLISAYAPLGAMLRNLFLRKPALYPRFHASVARSLEGKKKADVVELEVPMSDAMTKIQQAVLECVELCISELRKAHSGFDLEDWSVDSALHQNFDSMVRRQLDPVWHRVSFRTRQIARDLTTLREILTYLLSYDCVSLLKHLDTVRATLSPPPNSTKQNSSPWLLTDAADTIFTIARDRVYSGRVEEKSDSTPQKIPEGVRPVLEEQPKWALLAEILSEIEYDAYLNPATGEASNTVLVMCNDQRTCRQIKEYLQTMHIKPELDNEANGQAPHEVEEEQEKGSGEWMMRRKLRDYLYWRKTFNRVQSALFDENLKSLSDLKNSSATSRLNAKGQPANKRRRVRGGGLGGGAGRSSAAMERDAQVASLLDSLRPDEADKRGPDDPIIDDLTTATEAQFTLYEPTDQILVHPYSGDNDDLLLEEVRPSHIIMYSPAADFIRRVEVYKSSHSSRMSLRTYFFYYQGSVEEQVYLSRIRREKEAFTKLIHERAGLALTINDPGASATDSEQFLRTINTRIAGGGKLAATAQPPTIVVDVREFRSALPSLLHGRSNIVLPCQLTIGDYVLSPSICVERKSVRDLIASFKNGRLFNQAESMLQHYTYPFLLIEFEHNKSFTLDPFADLTSISTLKTPDADSRDLQSKLVLLTISFPRLKVIWSSSPYQTAEIFAELKKGQPEPDPMRAVQLGLDSELEGLELEERTFNNAPQELLRAVPGITAKNAARLYLETRDVREVANMSVSELEPHVGKAVGRQITRFFGRKVWDVEDEEGSGTDRAALG</sequence>
<dbReference type="PANTHER" id="PTHR10150">
    <property type="entry name" value="DNA REPAIR ENDONUCLEASE XPF"/>
    <property type="match status" value="1"/>
</dbReference>
<dbReference type="Proteomes" id="UP000030752">
    <property type="component" value="Unassembled WGS sequence"/>
</dbReference>
<dbReference type="NCBIfam" id="TIGR00596">
    <property type="entry name" value="rad1"/>
    <property type="match status" value="1"/>
</dbReference>
<evidence type="ECO:0000256" key="8">
    <source>
        <dbReference type="ARBA" id="ARBA00023204"/>
    </source>
</evidence>
<proteinExistence type="inferred from homology"/>
<dbReference type="eggNOG" id="KOG0442">
    <property type="taxonomic scope" value="Eukaryota"/>
</dbReference>
<dbReference type="GO" id="GO:1901255">
    <property type="term" value="P:nucleotide-excision repair involved in interstrand cross-link repair"/>
    <property type="evidence" value="ECO:0007669"/>
    <property type="project" value="EnsemblFungi"/>
</dbReference>
<dbReference type="RefSeq" id="XP_008717047.1">
    <property type="nucleotide sequence ID" value="XM_008718825.1"/>
</dbReference>
<dbReference type="GO" id="GO:1990599">
    <property type="term" value="F:3' overhang single-stranded DNA endodeoxyribonuclease activity"/>
    <property type="evidence" value="ECO:0007669"/>
    <property type="project" value="EnsemblFungi"/>
</dbReference>
<evidence type="ECO:0000256" key="4">
    <source>
        <dbReference type="ARBA" id="ARBA00022759"/>
    </source>
</evidence>
<evidence type="ECO:0000313" key="13">
    <source>
        <dbReference type="Proteomes" id="UP000030752"/>
    </source>
</evidence>
<dbReference type="Pfam" id="PF02732">
    <property type="entry name" value="ERCC4"/>
    <property type="match status" value="1"/>
</dbReference>
<dbReference type="GO" id="GO:0003684">
    <property type="term" value="F:damaged DNA binding"/>
    <property type="evidence" value="ECO:0007669"/>
    <property type="project" value="TreeGrafter"/>
</dbReference>
<evidence type="ECO:0000259" key="11">
    <source>
        <dbReference type="SMART" id="SM00891"/>
    </source>
</evidence>
<evidence type="ECO:0000313" key="12">
    <source>
        <dbReference type="EMBL" id="ETN40204.1"/>
    </source>
</evidence>
<dbReference type="InterPro" id="IPR010994">
    <property type="entry name" value="RuvA_2-like"/>
</dbReference>
<organism evidence="12 13">
    <name type="scientific">Cyphellophora europaea (strain CBS 101466)</name>
    <name type="common">Phialophora europaea</name>
    <dbReference type="NCBI Taxonomy" id="1220924"/>
    <lineage>
        <taxon>Eukaryota</taxon>
        <taxon>Fungi</taxon>
        <taxon>Dikarya</taxon>
        <taxon>Ascomycota</taxon>
        <taxon>Pezizomycotina</taxon>
        <taxon>Eurotiomycetes</taxon>
        <taxon>Chaetothyriomycetidae</taxon>
        <taxon>Chaetothyriales</taxon>
        <taxon>Cyphellophoraceae</taxon>
        <taxon>Cyphellophora</taxon>
    </lineage>
</organism>
<evidence type="ECO:0000256" key="7">
    <source>
        <dbReference type="ARBA" id="ARBA00023125"/>
    </source>
</evidence>
<feature type="region of interest" description="Disordered" evidence="10">
    <location>
        <begin position="501"/>
        <end position="536"/>
    </location>
</feature>
<comment type="similarity">
    <text evidence="2">Belongs to the XPF family.</text>
</comment>
<accession>W2RWY0</accession>
<feature type="domain" description="ERCC4" evidence="11">
    <location>
        <begin position="707"/>
        <end position="787"/>
    </location>
</feature>
<dbReference type="GO" id="GO:0007534">
    <property type="term" value="P:gene conversion at mating-type locus"/>
    <property type="evidence" value="ECO:0007669"/>
    <property type="project" value="EnsemblFungi"/>
</dbReference>
<dbReference type="GeneID" id="19971819"/>
<keyword evidence="3" id="KW-0540">Nuclease</keyword>
<dbReference type="InterPro" id="IPR006166">
    <property type="entry name" value="ERCC4_domain"/>
</dbReference>
<dbReference type="GO" id="GO:0000736">
    <property type="term" value="P:double-strand break repair via single-strand annealing, removal of nonhomologous ends"/>
    <property type="evidence" value="ECO:0007669"/>
    <property type="project" value="TreeGrafter"/>
</dbReference>
<keyword evidence="13" id="KW-1185">Reference proteome</keyword>
<reference evidence="12 13" key="1">
    <citation type="submission" date="2013-03" db="EMBL/GenBank/DDBJ databases">
        <title>The Genome Sequence of Phialophora europaea CBS 101466.</title>
        <authorList>
            <consortium name="The Broad Institute Genomics Platform"/>
            <person name="Cuomo C."/>
            <person name="de Hoog S."/>
            <person name="Gorbushina A."/>
            <person name="Walker B."/>
            <person name="Young S.K."/>
            <person name="Zeng Q."/>
            <person name="Gargeya S."/>
            <person name="Fitzgerald M."/>
            <person name="Haas B."/>
            <person name="Abouelleil A."/>
            <person name="Allen A.W."/>
            <person name="Alvarado L."/>
            <person name="Arachchi H.M."/>
            <person name="Berlin A.M."/>
            <person name="Chapman S.B."/>
            <person name="Gainer-Dewar J."/>
            <person name="Goldberg J."/>
            <person name="Griggs A."/>
            <person name="Gujja S."/>
            <person name="Hansen M."/>
            <person name="Howarth C."/>
            <person name="Imamovic A."/>
            <person name="Ireland A."/>
            <person name="Larimer J."/>
            <person name="McCowan C."/>
            <person name="Murphy C."/>
            <person name="Pearson M."/>
            <person name="Poon T.W."/>
            <person name="Priest M."/>
            <person name="Roberts A."/>
            <person name="Saif S."/>
            <person name="Shea T."/>
            <person name="Sisk P."/>
            <person name="Sykes S."/>
            <person name="Wortman J."/>
            <person name="Nusbaum C."/>
            <person name="Birren B."/>
        </authorList>
    </citation>
    <scope>NUCLEOTIDE SEQUENCE [LARGE SCALE GENOMIC DNA]</scope>
    <source>
        <strain evidence="12 13">CBS 101466</strain>
    </source>
</reference>
<evidence type="ECO:0000256" key="6">
    <source>
        <dbReference type="ARBA" id="ARBA00022801"/>
    </source>
</evidence>
<dbReference type="FunCoup" id="W2RWY0">
    <property type="interactions" value="911"/>
</dbReference>
<dbReference type="InterPro" id="IPR047520">
    <property type="entry name" value="XPF_nuclease"/>
</dbReference>
<dbReference type="PANTHER" id="PTHR10150:SF0">
    <property type="entry name" value="DNA REPAIR ENDONUCLEASE XPF"/>
    <property type="match status" value="1"/>
</dbReference>
<evidence type="ECO:0000256" key="2">
    <source>
        <dbReference type="ARBA" id="ARBA00010015"/>
    </source>
</evidence>
<dbReference type="GO" id="GO:0000712">
    <property type="term" value="P:resolution of meiotic recombination intermediates"/>
    <property type="evidence" value="ECO:0007669"/>
    <property type="project" value="TreeGrafter"/>
</dbReference>
<evidence type="ECO:0000256" key="5">
    <source>
        <dbReference type="ARBA" id="ARBA00022763"/>
    </source>
</evidence>
<protein>
    <recommendedName>
        <fullName evidence="11">ERCC4 domain-containing protein</fullName>
    </recommendedName>
</protein>
<keyword evidence="6" id="KW-0378">Hydrolase</keyword>
<feature type="region of interest" description="Disordered" evidence="10">
    <location>
        <begin position="438"/>
        <end position="460"/>
    </location>
</feature>
<keyword evidence="9" id="KW-0539">Nucleus</keyword>
<dbReference type="GO" id="GO:0000110">
    <property type="term" value="C:nucleotide-excision repair factor 1 complex"/>
    <property type="evidence" value="ECO:0007669"/>
    <property type="project" value="EnsemblFungi"/>
</dbReference>
<comment type="subcellular location">
    <subcellularLocation>
        <location evidence="1">Nucleus</location>
    </subcellularLocation>
</comment>
<dbReference type="SUPFAM" id="SSF52980">
    <property type="entry name" value="Restriction endonuclease-like"/>
    <property type="match status" value="1"/>
</dbReference>
<keyword evidence="7" id="KW-0238">DNA-binding</keyword>
<dbReference type="GO" id="GO:0003697">
    <property type="term" value="F:single-stranded DNA binding"/>
    <property type="evidence" value="ECO:0007669"/>
    <property type="project" value="InterPro"/>
</dbReference>
<dbReference type="GO" id="GO:0000724">
    <property type="term" value="P:double-strand break repair via homologous recombination"/>
    <property type="evidence" value="ECO:0007669"/>
    <property type="project" value="EnsemblFungi"/>
</dbReference>
<dbReference type="FunFam" id="3.40.50.10130:FF:000002">
    <property type="entry name" value="DNA repair endonuclease XPF"/>
    <property type="match status" value="1"/>
</dbReference>
<dbReference type="Gene3D" id="1.10.150.20">
    <property type="entry name" value="5' to 3' exonuclease, C-terminal subdomain"/>
    <property type="match status" value="1"/>
</dbReference>
<keyword evidence="4" id="KW-0255">Endonuclease</keyword>
<dbReference type="VEuPathDB" id="FungiDB:HMPREF1541_04480"/>